<feature type="domain" description="BTB" evidence="2">
    <location>
        <begin position="167"/>
        <end position="234"/>
    </location>
</feature>
<dbReference type="CDD" id="cd18186">
    <property type="entry name" value="BTB_POZ_ZBTB_KLHL-like"/>
    <property type="match status" value="1"/>
</dbReference>
<evidence type="ECO:0000259" key="2">
    <source>
        <dbReference type="PROSITE" id="PS50097"/>
    </source>
</evidence>
<proteinExistence type="predicted"/>
<dbReference type="InterPro" id="IPR011333">
    <property type="entry name" value="SKP1/BTB/POZ_sf"/>
</dbReference>
<dbReference type="InterPro" id="IPR000210">
    <property type="entry name" value="BTB/POZ_dom"/>
</dbReference>
<comment type="caution">
    <text evidence="3">The sequence shown here is derived from an EMBL/GenBank/DDBJ whole genome shotgun (WGS) entry which is preliminary data.</text>
</comment>
<evidence type="ECO:0000313" key="3">
    <source>
        <dbReference type="EMBL" id="GMR55052.1"/>
    </source>
</evidence>
<feature type="region of interest" description="Disordered" evidence="1">
    <location>
        <begin position="1"/>
        <end position="21"/>
    </location>
</feature>
<dbReference type="PANTHER" id="PTHR47022:SF1">
    <property type="entry name" value="BTB AND MATH DOMAIN-CONTAINING PROTEIN 36-RELATED"/>
    <property type="match status" value="1"/>
</dbReference>
<reference evidence="4" key="1">
    <citation type="submission" date="2022-10" db="EMBL/GenBank/DDBJ databases">
        <title>Genome assembly of Pristionchus species.</title>
        <authorList>
            <person name="Yoshida K."/>
            <person name="Sommer R.J."/>
        </authorList>
    </citation>
    <scope>NUCLEOTIDE SEQUENCE [LARGE SCALE GENOMIC DNA]</scope>
    <source>
        <strain evidence="4">RS5460</strain>
    </source>
</reference>
<dbReference type="InterPro" id="IPR008974">
    <property type="entry name" value="TRAF-like"/>
</dbReference>
<gene>
    <name evidence="3" type="ORF">PMAYCL1PPCAC_25247</name>
</gene>
<accession>A0AAN5D2V3</accession>
<dbReference type="Proteomes" id="UP001328107">
    <property type="component" value="Unassembled WGS sequence"/>
</dbReference>
<protein>
    <recommendedName>
        <fullName evidence="2">BTB domain-containing protein</fullName>
    </recommendedName>
</protein>
<evidence type="ECO:0000256" key="1">
    <source>
        <dbReference type="SAM" id="MobiDB-lite"/>
    </source>
</evidence>
<feature type="non-terminal residue" evidence="3">
    <location>
        <position position="1"/>
    </location>
</feature>
<dbReference type="Gene3D" id="3.30.710.10">
    <property type="entry name" value="Potassium Channel Kv1.1, Chain A"/>
    <property type="match status" value="1"/>
</dbReference>
<dbReference type="SUPFAM" id="SSF49599">
    <property type="entry name" value="TRAF domain-like"/>
    <property type="match status" value="1"/>
</dbReference>
<dbReference type="AlphaFoldDB" id="A0AAN5D2V3"/>
<dbReference type="SMART" id="SM00225">
    <property type="entry name" value="BTB"/>
    <property type="match status" value="1"/>
</dbReference>
<keyword evidence="4" id="KW-1185">Reference proteome</keyword>
<dbReference type="InterPro" id="IPR002083">
    <property type="entry name" value="MATH/TRAF_dom"/>
</dbReference>
<dbReference type="CDD" id="cd00121">
    <property type="entry name" value="MATH"/>
    <property type="match status" value="1"/>
</dbReference>
<dbReference type="Gene3D" id="2.60.210.10">
    <property type="entry name" value="Apoptosis, Tumor Necrosis Factor Receptor Associated Protein 2, Chain A"/>
    <property type="match status" value="1"/>
</dbReference>
<dbReference type="PANTHER" id="PTHR47022">
    <property type="entry name" value="BTB AND MATH DOMAIN-CONTAINING PROTEIN 36-RELATED"/>
    <property type="match status" value="1"/>
</dbReference>
<organism evidence="3 4">
    <name type="scientific">Pristionchus mayeri</name>
    <dbReference type="NCBI Taxonomy" id="1317129"/>
    <lineage>
        <taxon>Eukaryota</taxon>
        <taxon>Metazoa</taxon>
        <taxon>Ecdysozoa</taxon>
        <taxon>Nematoda</taxon>
        <taxon>Chromadorea</taxon>
        <taxon>Rhabditida</taxon>
        <taxon>Rhabditina</taxon>
        <taxon>Diplogasteromorpha</taxon>
        <taxon>Diplogasteroidea</taxon>
        <taxon>Neodiplogasteridae</taxon>
        <taxon>Pristionchus</taxon>
    </lineage>
</organism>
<dbReference type="Pfam" id="PF00651">
    <property type="entry name" value="BTB"/>
    <property type="match status" value="1"/>
</dbReference>
<dbReference type="Pfam" id="PF00917">
    <property type="entry name" value="MATH"/>
    <property type="match status" value="1"/>
</dbReference>
<sequence length="327" mass="37714">SRTSSVNREADQAGMKNTPPDGIIRFDLDYASLKSKPSYVKESPEVEVKGVPWTADVEHNRGESSLRLTLFCNHEQSTPWNIDINAEFIFIHPDNNDGNISVEMSGKFRNLHVYGTLLPNMAKLFDMNNGFVKDEKVSVEVHIWISYMRGIRIARKIDFTDSNVPYHDIALVIEGEKIYVSKQILAANSPVFESMFYSDFAEKDKNEIQLNDVEQKDFIELLHLIYSPKATVKDDSVQRILKLADRFQVESVIERAEEYLIESEYFSNTLKLKIADEYRLFGLQDHSLSYFETKDQIKAIKMSPAYKNFSDSMKVVLLEKYYEITAD</sequence>
<dbReference type="SUPFAM" id="SSF54695">
    <property type="entry name" value="POZ domain"/>
    <property type="match status" value="1"/>
</dbReference>
<name>A0AAN5D2V3_9BILA</name>
<dbReference type="PROSITE" id="PS50097">
    <property type="entry name" value="BTB"/>
    <property type="match status" value="1"/>
</dbReference>
<dbReference type="EMBL" id="BTRK01000005">
    <property type="protein sequence ID" value="GMR55052.1"/>
    <property type="molecule type" value="Genomic_DNA"/>
</dbReference>
<evidence type="ECO:0000313" key="4">
    <source>
        <dbReference type="Proteomes" id="UP001328107"/>
    </source>
</evidence>